<evidence type="ECO:0000256" key="3">
    <source>
        <dbReference type="ARBA" id="ARBA00022475"/>
    </source>
</evidence>
<evidence type="ECO:0000256" key="6">
    <source>
        <dbReference type="ARBA" id="ARBA00022970"/>
    </source>
</evidence>
<feature type="transmembrane region" description="Helical" evidence="11">
    <location>
        <begin position="213"/>
        <end position="237"/>
    </location>
</feature>
<keyword evidence="5" id="KW-0769">Symport</keyword>
<gene>
    <name evidence="13" type="ORF">ZEAMMB73_Zm00001d041842</name>
</gene>
<evidence type="ECO:0000256" key="10">
    <source>
        <dbReference type="SAM" id="MobiDB-lite"/>
    </source>
</evidence>
<evidence type="ECO:0000313" key="13">
    <source>
        <dbReference type="EMBL" id="ONM33811.1"/>
    </source>
</evidence>
<dbReference type="GO" id="GO:0005886">
    <property type="term" value="C:plasma membrane"/>
    <property type="evidence" value="ECO:0007669"/>
    <property type="project" value="UniProtKB-SubCell"/>
</dbReference>
<feature type="domain" description="Amino acid transporter transmembrane" evidence="12">
    <location>
        <begin position="58"/>
        <end position="500"/>
    </location>
</feature>
<comment type="subcellular location">
    <subcellularLocation>
        <location evidence="1">Cell membrane</location>
    </subcellularLocation>
</comment>
<feature type="transmembrane region" description="Helical" evidence="11">
    <location>
        <begin position="445"/>
        <end position="464"/>
    </location>
</feature>
<reference evidence="13" key="1">
    <citation type="submission" date="2015-12" db="EMBL/GenBank/DDBJ databases">
        <title>Update maize B73 reference genome by single molecule sequencing technologies.</title>
        <authorList>
            <consortium name="Maize Genome Sequencing Project"/>
            <person name="Ware D."/>
        </authorList>
    </citation>
    <scope>NUCLEOTIDE SEQUENCE [LARGE SCALE GENOMIC DNA]</scope>
    <source>
        <tissue evidence="13">Seedling</tissue>
    </source>
</reference>
<sequence>MRRQSSLARSCSSVAPASPPPQNGGVNSKHLVPPMEVSAEAGNAGAAEWLDDDGRPRRKGTFWTASAHIITAVIGSGVLSLAWAIAQLGWVAGPTAMLLFAFVTYYTATLLAECYRTGDPDTGKRNYTYMDAVRSNLGGAKVAFCGVIQYANLVGVAIGYTIASSISMKAIRRAGCFHTHGHGDPCKSSSTPYMILFGAAQVVFSQIPDFDQIWWLSIVAAVMSFTYSSIGLSLGIVQTVYARACSESIERIVAANGGFKGSLTSIGFGAGVNSTQKVWHTLQAFGDIAFAYSFSNILIEIQDTIKAPPPSESKVMQKATRLSVATTTVFYMLCGCMGYAAFGDDAPDNLLTGFGFYEPFWLLDVANVAIVVHLVGAYQVFCQPIFAFVERRAAAAWPDSAFVSRELRAGPFALSPFRLAWRSAFVCVTTVVAMLLPFFGDVAGLLGAVSFWPLTVYFPVEMYIKQRRVPRGSARWISLQTLSVTCLLVSIAAAAGSIADVVDALKVYRPFSG</sequence>
<dbReference type="InterPro" id="IPR013057">
    <property type="entry name" value="AA_transpt_TM"/>
</dbReference>
<name>A0A1D6MYN4_MAIZE</name>
<feature type="transmembrane region" description="Helical" evidence="11">
    <location>
        <begin position="476"/>
        <end position="499"/>
    </location>
</feature>
<dbReference type="FunCoup" id="A0A1D6MYN4">
    <property type="interactions" value="1"/>
</dbReference>
<keyword evidence="7 11" id="KW-1133">Transmembrane helix</keyword>
<evidence type="ECO:0000256" key="11">
    <source>
        <dbReference type="SAM" id="Phobius"/>
    </source>
</evidence>
<organism evidence="13">
    <name type="scientific">Zea mays</name>
    <name type="common">Maize</name>
    <dbReference type="NCBI Taxonomy" id="4577"/>
    <lineage>
        <taxon>Eukaryota</taxon>
        <taxon>Viridiplantae</taxon>
        <taxon>Streptophyta</taxon>
        <taxon>Embryophyta</taxon>
        <taxon>Tracheophyta</taxon>
        <taxon>Spermatophyta</taxon>
        <taxon>Magnoliopsida</taxon>
        <taxon>Liliopsida</taxon>
        <taxon>Poales</taxon>
        <taxon>Poaceae</taxon>
        <taxon>PACMAD clade</taxon>
        <taxon>Panicoideae</taxon>
        <taxon>Andropogonodae</taxon>
        <taxon>Andropogoneae</taxon>
        <taxon>Tripsacinae</taxon>
        <taxon>Zea</taxon>
    </lineage>
</organism>
<dbReference type="Pfam" id="PF01490">
    <property type="entry name" value="Aa_trans"/>
    <property type="match status" value="1"/>
</dbReference>
<evidence type="ECO:0000256" key="2">
    <source>
        <dbReference type="ARBA" id="ARBA00022448"/>
    </source>
</evidence>
<dbReference type="ExpressionAtlas" id="A0A1D6MYN4">
    <property type="expression patterns" value="baseline and differential"/>
</dbReference>
<dbReference type="AlphaFoldDB" id="A0A1D6MYN4"/>
<dbReference type="GO" id="GO:0015293">
    <property type="term" value="F:symporter activity"/>
    <property type="evidence" value="ECO:0007669"/>
    <property type="project" value="UniProtKB-KW"/>
</dbReference>
<evidence type="ECO:0000256" key="5">
    <source>
        <dbReference type="ARBA" id="ARBA00022847"/>
    </source>
</evidence>
<keyword evidence="2" id="KW-0813">Transport</keyword>
<feature type="transmembrane region" description="Helical" evidence="11">
    <location>
        <begin position="62"/>
        <end position="85"/>
    </location>
</feature>
<feature type="transmembrane region" description="Helical" evidence="11">
    <location>
        <begin position="361"/>
        <end position="382"/>
    </location>
</feature>
<protein>
    <submittedName>
        <fullName evidence="13">Amino acid permease 2</fullName>
    </submittedName>
</protein>
<dbReference type="EMBL" id="CM007649">
    <property type="protein sequence ID" value="ONM33811.1"/>
    <property type="molecule type" value="Genomic_DNA"/>
</dbReference>
<evidence type="ECO:0000256" key="7">
    <source>
        <dbReference type="ARBA" id="ARBA00022989"/>
    </source>
</evidence>
<keyword evidence="3" id="KW-1003">Cell membrane</keyword>
<evidence type="ECO:0000256" key="4">
    <source>
        <dbReference type="ARBA" id="ARBA00022692"/>
    </source>
</evidence>
<proteinExistence type="inferred from homology"/>
<comment type="similarity">
    <text evidence="9">Belongs to the amino acid/polyamine transporter 2 family. Amino acid/auxin permease (AAAP) (TC 2.A.18.2) subfamily.</text>
</comment>
<evidence type="ECO:0000256" key="1">
    <source>
        <dbReference type="ARBA" id="ARBA00004236"/>
    </source>
</evidence>
<dbReference type="FunFam" id="1.20.1740.10:FF:000055">
    <property type="entry name" value="Amino acid permease 6"/>
    <property type="match status" value="1"/>
</dbReference>
<feature type="region of interest" description="Disordered" evidence="10">
    <location>
        <begin position="1"/>
        <end position="30"/>
    </location>
</feature>
<feature type="transmembrane region" description="Helical" evidence="11">
    <location>
        <begin position="91"/>
        <end position="115"/>
    </location>
</feature>
<dbReference type="GO" id="GO:0006865">
    <property type="term" value="P:amino acid transport"/>
    <property type="evidence" value="ECO:0007669"/>
    <property type="project" value="UniProtKB-KW"/>
</dbReference>
<dbReference type="InParanoid" id="A0A1D6MYN4"/>
<evidence type="ECO:0000256" key="9">
    <source>
        <dbReference type="ARBA" id="ARBA00061463"/>
    </source>
</evidence>
<dbReference type="PANTHER" id="PTHR48017">
    <property type="entry name" value="OS05G0424000 PROTEIN-RELATED"/>
    <property type="match status" value="1"/>
</dbReference>
<feature type="transmembrane region" description="Helical" evidence="11">
    <location>
        <begin position="419"/>
        <end position="439"/>
    </location>
</feature>
<evidence type="ECO:0000259" key="12">
    <source>
        <dbReference type="Pfam" id="PF01490"/>
    </source>
</evidence>
<keyword evidence="8 11" id="KW-0472">Membrane</keyword>
<accession>A0A1D6MYN4</accession>
<dbReference type="STRING" id="4577.A0A1D6MYN4"/>
<keyword evidence="4 11" id="KW-0812">Transmembrane</keyword>
<evidence type="ECO:0000256" key="8">
    <source>
        <dbReference type="ARBA" id="ARBA00023136"/>
    </source>
</evidence>
<feature type="transmembrane region" description="Helical" evidence="11">
    <location>
        <begin position="322"/>
        <end position="341"/>
    </location>
</feature>
<keyword evidence="6" id="KW-0029">Amino-acid transport</keyword>